<dbReference type="Proteomes" id="UP001234989">
    <property type="component" value="Chromosome 4"/>
</dbReference>
<sequence>MVVLCVIRRPSIASRNYSPKRRLLLSSDF</sequence>
<organism evidence="1 2">
    <name type="scientific">Solanum verrucosum</name>
    <dbReference type="NCBI Taxonomy" id="315347"/>
    <lineage>
        <taxon>Eukaryota</taxon>
        <taxon>Viridiplantae</taxon>
        <taxon>Streptophyta</taxon>
        <taxon>Embryophyta</taxon>
        <taxon>Tracheophyta</taxon>
        <taxon>Spermatophyta</taxon>
        <taxon>Magnoliopsida</taxon>
        <taxon>eudicotyledons</taxon>
        <taxon>Gunneridae</taxon>
        <taxon>Pentapetalae</taxon>
        <taxon>asterids</taxon>
        <taxon>lamiids</taxon>
        <taxon>Solanales</taxon>
        <taxon>Solanaceae</taxon>
        <taxon>Solanoideae</taxon>
        <taxon>Solaneae</taxon>
        <taxon>Solanum</taxon>
    </lineage>
</organism>
<keyword evidence="2" id="KW-1185">Reference proteome</keyword>
<accession>A0AAF0TTM9</accession>
<dbReference type="EMBL" id="CP133615">
    <property type="protein sequence ID" value="WMV25750.1"/>
    <property type="molecule type" value="Genomic_DNA"/>
</dbReference>
<protein>
    <submittedName>
        <fullName evidence="1">Uncharacterized protein</fullName>
    </submittedName>
</protein>
<reference evidence="1" key="1">
    <citation type="submission" date="2023-08" db="EMBL/GenBank/DDBJ databases">
        <title>A de novo genome assembly of Solanum verrucosum Schlechtendal, a Mexican diploid species geographically isolated from the other diploid A-genome species in potato relatives.</title>
        <authorList>
            <person name="Hosaka K."/>
        </authorList>
    </citation>
    <scope>NUCLEOTIDE SEQUENCE</scope>
    <source>
        <tissue evidence="1">Young leaves</tissue>
    </source>
</reference>
<proteinExistence type="predicted"/>
<dbReference type="AlphaFoldDB" id="A0AAF0TTM9"/>
<evidence type="ECO:0000313" key="2">
    <source>
        <dbReference type="Proteomes" id="UP001234989"/>
    </source>
</evidence>
<evidence type="ECO:0000313" key="1">
    <source>
        <dbReference type="EMBL" id="WMV25750.1"/>
    </source>
</evidence>
<name>A0AAF0TTM9_SOLVR</name>
<gene>
    <name evidence="1" type="ORF">MTR67_019135</name>
</gene>